<name>A0A1I6QYU5_9RHOB</name>
<dbReference type="OrthoDB" id="7280289at2"/>
<sequence>MTCKIMLSDRLHSGKADDLIRLLAQKSGQDITIDGLKVLSVGARAAEILLRFQRFCLSSGHVFQIEASPDFVDDLRLMGMAEALLGGEQPL</sequence>
<accession>A0A1I6QYU5</accession>
<dbReference type="AlphaFoldDB" id="A0A1I6QYU5"/>
<keyword evidence="2" id="KW-1185">Reference proteome</keyword>
<dbReference type="EMBL" id="FPAJ01000001">
    <property type="protein sequence ID" value="SFS57584.1"/>
    <property type="molecule type" value="Genomic_DNA"/>
</dbReference>
<protein>
    <recommendedName>
        <fullName evidence="3">STAS domain-containing protein</fullName>
    </recommendedName>
</protein>
<dbReference type="Proteomes" id="UP000199239">
    <property type="component" value="Unassembled WGS sequence"/>
</dbReference>
<evidence type="ECO:0000313" key="2">
    <source>
        <dbReference type="Proteomes" id="UP000199239"/>
    </source>
</evidence>
<dbReference type="STRING" id="394264.SAMN04488040_1084"/>
<organism evidence="1 2">
    <name type="scientific">Sulfitobacter marinus</name>
    <dbReference type="NCBI Taxonomy" id="394264"/>
    <lineage>
        <taxon>Bacteria</taxon>
        <taxon>Pseudomonadati</taxon>
        <taxon>Pseudomonadota</taxon>
        <taxon>Alphaproteobacteria</taxon>
        <taxon>Rhodobacterales</taxon>
        <taxon>Roseobacteraceae</taxon>
        <taxon>Sulfitobacter</taxon>
    </lineage>
</organism>
<gene>
    <name evidence="1" type="ORF">SAMN04488040_1084</name>
</gene>
<reference evidence="2" key="1">
    <citation type="submission" date="2016-10" db="EMBL/GenBank/DDBJ databases">
        <authorList>
            <person name="Varghese N."/>
            <person name="Submissions S."/>
        </authorList>
    </citation>
    <scope>NUCLEOTIDE SEQUENCE [LARGE SCALE GENOMIC DNA]</scope>
    <source>
        <strain evidence="2">DSM 23422</strain>
    </source>
</reference>
<evidence type="ECO:0008006" key="3">
    <source>
        <dbReference type="Google" id="ProtNLM"/>
    </source>
</evidence>
<dbReference type="RefSeq" id="WP_093915245.1">
    <property type="nucleotide sequence ID" value="NZ_FPAJ01000001.1"/>
</dbReference>
<proteinExistence type="predicted"/>
<evidence type="ECO:0000313" key="1">
    <source>
        <dbReference type="EMBL" id="SFS57584.1"/>
    </source>
</evidence>